<protein>
    <submittedName>
        <fullName evidence="2">Flagellar protein FlgN</fullName>
    </submittedName>
</protein>
<organism evidence="2 3">
    <name type="scientific">Crassaminicella indica</name>
    <dbReference type="NCBI Taxonomy" id="2855394"/>
    <lineage>
        <taxon>Bacteria</taxon>
        <taxon>Bacillati</taxon>
        <taxon>Bacillota</taxon>
        <taxon>Clostridia</taxon>
        <taxon>Eubacteriales</taxon>
        <taxon>Clostridiaceae</taxon>
        <taxon>Crassaminicella</taxon>
    </lineage>
</organism>
<dbReference type="Proteomes" id="UP000886818">
    <property type="component" value="Chromosome"/>
</dbReference>
<gene>
    <name evidence="2" type="ORF">KVH43_07245</name>
</gene>
<accession>A0ABX8R9T8</accession>
<dbReference type="EMBL" id="CP078093">
    <property type="protein sequence ID" value="QXM05192.1"/>
    <property type="molecule type" value="Genomic_DNA"/>
</dbReference>
<keyword evidence="3" id="KW-1185">Reference proteome</keyword>
<name>A0ABX8R9T8_9CLOT</name>
<sequence length="161" mass="18602">MDKKQIIDELINISKKKEEALKELLDLTKIQEALINNQDLENLAEVINKKQMIMKSIDDIDMHFLGIYNRFKKALGIRAIEDIDTSKYPALKDLKLNISNIMILLKAIEDIDKRNNSQLHAAFDKVKEDMKKLKAKKQSSKIASSYQRKYAAVQGVFIDHK</sequence>
<reference evidence="2" key="1">
    <citation type="submission" date="2021-07" db="EMBL/GenBank/DDBJ databases">
        <title>Complete genome sequence of Crassaminicella sp. 143-21, isolated from a deep-sea hydrothermal vent.</title>
        <authorList>
            <person name="Li X."/>
        </authorList>
    </citation>
    <scope>NUCLEOTIDE SEQUENCE</scope>
    <source>
        <strain evidence="2">143-21</strain>
    </source>
</reference>
<feature type="coiled-coil region" evidence="1">
    <location>
        <begin position="3"/>
        <end position="50"/>
    </location>
</feature>
<dbReference type="Pfam" id="PF05130">
    <property type="entry name" value="FlgN"/>
    <property type="match status" value="1"/>
</dbReference>
<keyword evidence="2" id="KW-0282">Flagellum</keyword>
<dbReference type="RefSeq" id="WP_218281892.1">
    <property type="nucleotide sequence ID" value="NZ_CP078093.1"/>
</dbReference>
<keyword evidence="2" id="KW-0966">Cell projection</keyword>
<keyword evidence="1" id="KW-0175">Coiled coil</keyword>
<dbReference type="InterPro" id="IPR007809">
    <property type="entry name" value="FlgN-like"/>
</dbReference>
<evidence type="ECO:0000256" key="1">
    <source>
        <dbReference type="SAM" id="Coils"/>
    </source>
</evidence>
<evidence type="ECO:0000313" key="3">
    <source>
        <dbReference type="Proteomes" id="UP000886818"/>
    </source>
</evidence>
<proteinExistence type="predicted"/>
<keyword evidence="2" id="KW-0969">Cilium</keyword>
<evidence type="ECO:0000313" key="2">
    <source>
        <dbReference type="EMBL" id="QXM05192.1"/>
    </source>
</evidence>